<dbReference type="EMBL" id="JBBKZV010000003">
    <property type="protein sequence ID" value="MEJ8822124.1"/>
    <property type="molecule type" value="Genomic_DNA"/>
</dbReference>
<dbReference type="SUPFAM" id="SSF90123">
    <property type="entry name" value="ABC transporter transmembrane region"/>
    <property type="match status" value="1"/>
</dbReference>
<evidence type="ECO:0000259" key="11">
    <source>
        <dbReference type="PROSITE" id="PS50929"/>
    </source>
</evidence>
<evidence type="ECO:0000256" key="1">
    <source>
        <dbReference type="ARBA" id="ARBA00004651"/>
    </source>
</evidence>
<evidence type="ECO:0000256" key="2">
    <source>
        <dbReference type="ARBA" id="ARBA00022475"/>
    </source>
</evidence>
<sequence length="721" mass="76186">MQAAVAQIGSDSAQQLAGLADICRALDLEQPTMLRKPDLAHAPLLVFVKEKGWGVIAERTPQGQWLLVQEGGVQVLAGLGAGDLCLRLGKAVATTAADGPGKPMAMIRKIIGSYRGVLAEGVLATIFMNLLALAGSLFSMQVYDRVIPTRGESTLVVLGVGVLLVIFIETALKFARSRIMESVVIGLDGGLSREIFQRLLSVRIDQMPGSVGTLAGQLRGYEQVRSFLTARTMFALVDVPMAVIYLVIIAVIGSPLIAGVPLLVALIAIAMGLIARRRLEQMATQSAQAANHRTGLLVEAVDGAETIKAGAGGWKFLSRWLDLAGQTLRNDLRMQHASEGLAYWGSALQQISYCAVVAIGAIEAIGGHITGGAVMACSILGGRVLGPVLALPGLMVQHAHATAAMKGLDQLYALETDHHGVTSPLAPSDLRGQFDLADVSFAYPESGQGIHVSQLRIQQGERVAVLGTIGSGKSTLLRVLAGLYRPQKGRVIIDGLDMGQINRQVLSQQIGYLAQDHRLFQGTLRENLLIGLPDPGDDVIHRALVRSGLIQLVSSHPRGLELPIREGGTGLSGGQRQLVAFTRLLLVQPNILLLDEPTASMDERQEQRCLGVLAEELESARTLIVVTHKPSVLTLVSRLVVVSGSKIVLDGPRDEVLARLAQRPSPAAEGPSSAEPAAAQPSTIEPPTAANGVASINAAAIAPLRSGPRVIVRQQINGVAS</sequence>
<dbReference type="InterPro" id="IPR003439">
    <property type="entry name" value="ABC_transporter-like_ATP-bd"/>
</dbReference>
<evidence type="ECO:0000313" key="12">
    <source>
        <dbReference type="EMBL" id="MEJ8822124.1"/>
    </source>
</evidence>
<protein>
    <submittedName>
        <fullName evidence="12">ATP-binding cassette domain-containing protein</fullName>
    </submittedName>
</protein>
<dbReference type="PANTHER" id="PTHR43394:SF1">
    <property type="entry name" value="ATP-BINDING CASSETTE SUB-FAMILY B MEMBER 10, MITOCHONDRIAL"/>
    <property type="match status" value="1"/>
</dbReference>
<keyword evidence="5 12" id="KW-0067">ATP-binding</keyword>
<dbReference type="RefSeq" id="WP_340363164.1">
    <property type="nucleotide sequence ID" value="NZ_JBBKZV010000003.1"/>
</dbReference>
<comment type="subcellular location">
    <subcellularLocation>
        <location evidence="1">Cell membrane</location>
        <topology evidence="1">Multi-pass membrane protein</topology>
    </subcellularLocation>
</comment>
<organism evidence="12 13">
    <name type="scientific">Variovorax humicola</name>
    <dbReference type="NCBI Taxonomy" id="1769758"/>
    <lineage>
        <taxon>Bacteria</taxon>
        <taxon>Pseudomonadati</taxon>
        <taxon>Pseudomonadota</taxon>
        <taxon>Betaproteobacteria</taxon>
        <taxon>Burkholderiales</taxon>
        <taxon>Comamonadaceae</taxon>
        <taxon>Variovorax</taxon>
    </lineage>
</organism>
<evidence type="ECO:0000313" key="13">
    <source>
        <dbReference type="Proteomes" id="UP001363010"/>
    </source>
</evidence>
<dbReference type="Pfam" id="PF00005">
    <property type="entry name" value="ABC_tran"/>
    <property type="match status" value="1"/>
</dbReference>
<dbReference type="PROSITE" id="PS50893">
    <property type="entry name" value="ABC_TRANSPORTER_2"/>
    <property type="match status" value="1"/>
</dbReference>
<reference evidence="12 13" key="1">
    <citation type="submission" date="2024-03" db="EMBL/GenBank/DDBJ databases">
        <title>Novel species of the genus Variovorax.</title>
        <authorList>
            <person name="Liu Q."/>
            <person name="Xin Y.-H."/>
        </authorList>
    </citation>
    <scope>NUCLEOTIDE SEQUENCE [LARGE SCALE GENOMIC DNA]</scope>
    <source>
        <strain evidence="12 13">KACC 18501</strain>
    </source>
</reference>
<keyword evidence="2" id="KW-1003">Cell membrane</keyword>
<feature type="domain" description="ABC transmembrane type-1" evidence="11">
    <location>
        <begin position="121"/>
        <end position="400"/>
    </location>
</feature>
<name>A0ABU8VY16_9BURK</name>
<evidence type="ECO:0000256" key="9">
    <source>
        <dbReference type="SAM" id="Phobius"/>
    </source>
</evidence>
<feature type="domain" description="ABC transporter" evidence="10">
    <location>
        <begin position="434"/>
        <end position="669"/>
    </location>
</feature>
<feature type="transmembrane region" description="Helical" evidence="9">
    <location>
        <begin position="233"/>
        <end position="252"/>
    </location>
</feature>
<keyword evidence="13" id="KW-1185">Reference proteome</keyword>
<dbReference type="InterPro" id="IPR003593">
    <property type="entry name" value="AAA+_ATPase"/>
</dbReference>
<comment type="caution">
    <text evidence="12">The sequence shown here is derived from an EMBL/GenBank/DDBJ whole genome shotgun (WGS) entry which is preliminary data.</text>
</comment>
<accession>A0ABU8VY16</accession>
<dbReference type="Proteomes" id="UP001363010">
    <property type="component" value="Unassembled WGS sequence"/>
</dbReference>
<feature type="transmembrane region" description="Helical" evidence="9">
    <location>
        <begin position="117"/>
        <end position="143"/>
    </location>
</feature>
<feature type="transmembrane region" description="Helical" evidence="9">
    <location>
        <begin position="258"/>
        <end position="275"/>
    </location>
</feature>
<keyword evidence="6 9" id="KW-1133">Transmembrane helix</keyword>
<evidence type="ECO:0000256" key="5">
    <source>
        <dbReference type="ARBA" id="ARBA00022840"/>
    </source>
</evidence>
<evidence type="ECO:0000256" key="7">
    <source>
        <dbReference type="ARBA" id="ARBA00023136"/>
    </source>
</evidence>
<dbReference type="InterPro" id="IPR027417">
    <property type="entry name" value="P-loop_NTPase"/>
</dbReference>
<evidence type="ECO:0000256" key="4">
    <source>
        <dbReference type="ARBA" id="ARBA00022741"/>
    </source>
</evidence>
<feature type="region of interest" description="Disordered" evidence="8">
    <location>
        <begin position="662"/>
        <end position="690"/>
    </location>
</feature>
<dbReference type="Pfam" id="PF00664">
    <property type="entry name" value="ABC_membrane"/>
    <property type="match status" value="1"/>
</dbReference>
<proteinExistence type="predicted"/>
<dbReference type="PANTHER" id="PTHR43394">
    <property type="entry name" value="ATP-DEPENDENT PERMEASE MDL1, MITOCHONDRIAL"/>
    <property type="match status" value="1"/>
</dbReference>
<dbReference type="SMART" id="SM00382">
    <property type="entry name" value="AAA"/>
    <property type="match status" value="1"/>
</dbReference>
<evidence type="ECO:0000256" key="6">
    <source>
        <dbReference type="ARBA" id="ARBA00022989"/>
    </source>
</evidence>
<dbReference type="SUPFAM" id="SSF52540">
    <property type="entry name" value="P-loop containing nucleoside triphosphate hydrolases"/>
    <property type="match status" value="1"/>
</dbReference>
<dbReference type="PROSITE" id="PS50929">
    <property type="entry name" value="ABC_TM1F"/>
    <property type="match status" value="1"/>
</dbReference>
<evidence type="ECO:0000259" key="10">
    <source>
        <dbReference type="PROSITE" id="PS50893"/>
    </source>
</evidence>
<dbReference type="Gene3D" id="3.40.50.300">
    <property type="entry name" value="P-loop containing nucleotide triphosphate hydrolases"/>
    <property type="match status" value="1"/>
</dbReference>
<feature type="compositionally biased region" description="Low complexity" evidence="8">
    <location>
        <begin position="664"/>
        <end position="682"/>
    </location>
</feature>
<evidence type="ECO:0000256" key="3">
    <source>
        <dbReference type="ARBA" id="ARBA00022692"/>
    </source>
</evidence>
<keyword evidence="7 9" id="KW-0472">Membrane</keyword>
<dbReference type="InterPro" id="IPR011527">
    <property type="entry name" value="ABC1_TM_dom"/>
</dbReference>
<dbReference type="GO" id="GO:0005524">
    <property type="term" value="F:ATP binding"/>
    <property type="evidence" value="ECO:0007669"/>
    <property type="project" value="UniProtKB-KW"/>
</dbReference>
<evidence type="ECO:0000256" key="8">
    <source>
        <dbReference type="SAM" id="MobiDB-lite"/>
    </source>
</evidence>
<gene>
    <name evidence="12" type="ORF">WKW80_08735</name>
</gene>
<feature type="transmembrane region" description="Helical" evidence="9">
    <location>
        <begin position="155"/>
        <end position="172"/>
    </location>
</feature>
<keyword evidence="3 9" id="KW-0812">Transmembrane</keyword>
<dbReference type="InterPro" id="IPR036640">
    <property type="entry name" value="ABC1_TM_sf"/>
</dbReference>
<dbReference type="InterPro" id="IPR039421">
    <property type="entry name" value="Type_1_exporter"/>
</dbReference>
<dbReference type="Gene3D" id="1.20.1560.10">
    <property type="entry name" value="ABC transporter type 1, transmembrane domain"/>
    <property type="match status" value="1"/>
</dbReference>
<keyword evidence="4" id="KW-0547">Nucleotide-binding</keyword>